<accession>A0ABV5JLZ5</accession>
<organism evidence="2 3">
    <name type="scientific">Pseudohalocynthiibacter aestuariivivens</name>
    <dbReference type="NCBI Taxonomy" id="1591409"/>
    <lineage>
        <taxon>Bacteria</taxon>
        <taxon>Pseudomonadati</taxon>
        <taxon>Pseudomonadota</taxon>
        <taxon>Alphaproteobacteria</taxon>
        <taxon>Rhodobacterales</taxon>
        <taxon>Paracoccaceae</taxon>
        <taxon>Pseudohalocynthiibacter</taxon>
    </lineage>
</organism>
<evidence type="ECO:0000256" key="1">
    <source>
        <dbReference type="SAM" id="Phobius"/>
    </source>
</evidence>
<keyword evidence="1" id="KW-1133">Transmembrane helix</keyword>
<keyword evidence="1" id="KW-0812">Transmembrane</keyword>
<comment type="caution">
    <text evidence="2">The sequence shown here is derived from an EMBL/GenBank/DDBJ whole genome shotgun (WGS) entry which is preliminary data.</text>
</comment>
<dbReference type="Gene3D" id="2.60.450.10">
    <property type="entry name" value="Lipopolysaccharide (LPS) transport protein A like domain"/>
    <property type="match status" value="1"/>
</dbReference>
<gene>
    <name evidence="2" type="primary">lptC</name>
    <name evidence="2" type="ORF">ACFFUT_18070</name>
</gene>
<name>A0ABV5JLZ5_9RHOB</name>
<dbReference type="Pfam" id="PF06835">
    <property type="entry name" value="LptC"/>
    <property type="match status" value="1"/>
</dbReference>
<sequence>MAIYDNAYSRFIAWLKIILPLVALGLLSTLFLFSRGIDPSQTIPYADVDIDELVREQRITSPNYTGMTDDGTAVSFFAESARPDPDNPNLLTAVALKAKIEAPSGLQVDISSEGGSINSTQRQSVLSGNVEVETSSGYEIFTERLTAALDGSLLETARNVRAQGPLGMIEAGKMVLELEDADSDTYLLVFKGGVKLVYTP</sequence>
<proteinExistence type="predicted"/>
<protein>
    <submittedName>
        <fullName evidence="2">LPS export ABC transporter periplasmic protein LptC</fullName>
    </submittedName>
</protein>
<dbReference type="EMBL" id="JBHMEA010000051">
    <property type="protein sequence ID" value="MFB9233703.1"/>
    <property type="molecule type" value="Genomic_DNA"/>
</dbReference>
<dbReference type="Proteomes" id="UP001589683">
    <property type="component" value="Unassembled WGS sequence"/>
</dbReference>
<feature type="transmembrane region" description="Helical" evidence="1">
    <location>
        <begin position="12"/>
        <end position="33"/>
    </location>
</feature>
<evidence type="ECO:0000313" key="2">
    <source>
        <dbReference type="EMBL" id="MFB9233703.1"/>
    </source>
</evidence>
<evidence type="ECO:0000313" key="3">
    <source>
        <dbReference type="Proteomes" id="UP001589683"/>
    </source>
</evidence>
<dbReference type="RefSeq" id="WP_213889547.1">
    <property type="nucleotide sequence ID" value="NZ_JAGFNU010000007.1"/>
</dbReference>
<keyword evidence="3" id="KW-1185">Reference proteome</keyword>
<dbReference type="InterPro" id="IPR010664">
    <property type="entry name" value="LipoPS_assembly_LptC-rel"/>
</dbReference>
<reference evidence="2 3" key="1">
    <citation type="submission" date="2024-09" db="EMBL/GenBank/DDBJ databases">
        <authorList>
            <person name="Sun Q."/>
            <person name="Mori K."/>
        </authorList>
    </citation>
    <scope>NUCLEOTIDE SEQUENCE [LARGE SCALE GENOMIC DNA]</scope>
    <source>
        <strain evidence="2 3">CECT 8726</strain>
    </source>
</reference>
<keyword evidence="1" id="KW-0472">Membrane</keyword>